<keyword evidence="1" id="KW-1133">Transmembrane helix</keyword>
<feature type="transmembrane region" description="Helical" evidence="1">
    <location>
        <begin position="21"/>
        <end position="48"/>
    </location>
</feature>
<dbReference type="AlphaFoldDB" id="A0A852STD1"/>
<reference evidence="2 3" key="1">
    <citation type="submission" date="2020-07" db="EMBL/GenBank/DDBJ databases">
        <title>Sequencing the genomes of 1000 actinobacteria strains.</title>
        <authorList>
            <person name="Klenk H.-P."/>
        </authorList>
    </citation>
    <scope>NUCLEOTIDE SEQUENCE [LARGE SCALE GENOMIC DNA]</scope>
    <source>
        <strain evidence="2 3">DSM 26474</strain>
    </source>
</reference>
<evidence type="ECO:0000313" key="2">
    <source>
        <dbReference type="EMBL" id="NYD72236.1"/>
    </source>
</evidence>
<accession>A0A852STD1</accession>
<organism evidence="2 3">
    <name type="scientific">Herbiconiux flava</name>
    <dbReference type="NCBI Taxonomy" id="881268"/>
    <lineage>
        <taxon>Bacteria</taxon>
        <taxon>Bacillati</taxon>
        <taxon>Actinomycetota</taxon>
        <taxon>Actinomycetes</taxon>
        <taxon>Micrococcales</taxon>
        <taxon>Microbacteriaceae</taxon>
        <taxon>Herbiconiux</taxon>
    </lineage>
</organism>
<feature type="transmembrane region" description="Helical" evidence="1">
    <location>
        <begin position="68"/>
        <end position="93"/>
    </location>
</feature>
<keyword evidence="1" id="KW-0472">Membrane</keyword>
<dbReference type="EMBL" id="JACCBM010000001">
    <property type="protein sequence ID" value="NYD72236.1"/>
    <property type="molecule type" value="Genomic_DNA"/>
</dbReference>
<protein>
    <recommendedName>
        <fullName evidence="4">Alkaline shock response membrane anchor protein AmaP</fullName>
    </recommendedName>
</protein>
<evidence type="ECO:0000313" key="3">
    <source>
        <dbReference type="Proteomes" id="UP000549913"/>
    </source>
</evidence>
<keyword evidence="3" id="KW-1185">Reference proteome</keyword>
<evidence type="ECO:0008006" key="4">
    <source>
        <dbReference type="Google" id="ProtNLM"/>
    </source>
</evidence>
<evidence type="ECO:0000256" key="1">
    <source>
        <dbReference type="SAM" id="Phobius"/>
    </source>
</evidence>
<dbReference type="RefSeq" id="WP_179549035.1">
    <property type="nucleotide sequence ID" value="NZ_BSEW01000002.1"/>
</dbReference>
<comment type="caution">
    <text evidence="2">The sequence shown here is derived from an EMBL/GenBank/DDBJ whole genome shotgun (WGS) entry which is preliminary data.</text>
</comment>
<proteinExistence type="predicted"/>
<dbReference type="Proteomes" id="UP000549913">
    <property type="component" value="Unassembled WGS sequence"/>
</dbReference>
<gene>
    <name evidence="2" type="ORF">BJ984_003394</name>
</gene>
<name>A0A852STD1_9MICO</name>
<sequence>MSTESVRRRITRRELHSPRSTAAIVVAVLIVVALAWVGTEVVIALLGLPALLVAPADMFASAVSLPEAPAAIVVAAGVVAVVIGLVLIVLALAPGRRPRHVLETERAATIVDSEVVASALARHASLAADVDPDHTTVSVSKRLAVVDLVPTSGIPVDRSSVSAAVDRELTGYGLRRSVSSRVRVRENGKVGA</sequence>
<keyword evidence="1" id="KW-0812">Transmembrane</keyword>